<protein>
    <recommendedName>
        <fullName evidence="3">F-box domain-containing protein</fullName>
    </recommendedName>
</protein>
<dbReference type="Proteomes" id="UP000007148">
    <property type="component" value="Unassembled WGS sequence"/>
</dbReference>
<name>G4TI10_SERID</name>
<evidence type="ECO:0000313" key="1">
    <source>
        <dbReference type="EMBL" id="CCA70944.1"/>
    </source>
</evidence>
<sequence>MSRELPLDLYRQIVEEIREKADLLSLCLTSRALYLEASRALYAKIDLEGHAQISAALQTFNSTSRVVELVNELTLRVGRDSIEFPLLTLQIVNAINRMCNLTRLELPYLWTSDPFETSATSAPWAPREERQRSAWTRNLKLPNINCLSLQTTIHRPVRELFAELPYPLPRLETNRPLSIAHIDGIERVRCERLYGSRAEPLMLLKALEVLTLDTYVANTITPNLDTLVYLYRGFSDHKLVSEPIFWHLESGNLDQLQRLGPVYGDNLQSIPNLSRITNLVSVVIYLPFIAFRDFAASHAHQLAQRNPKLRRIGLLSTTGQASGAMRARIWESGFGKSSSSESSSIESWWSPASFQFRLGEWEKMVCDLLYDIHPNNFVSELVDIA</sequence>
<gene>
    <name evidence="1" type="ORF">PIIN_04880</name>
</gene>
<dbReference type="EMBL" id="CAFZ01000100">
    <property type="protein sequence ID" value="CCA70944.1"/>
    <property type="molecule type" value="Genomic_DNA"/>
</dbReference>
<evidence type="ECO:0000313" key="2">
    <source>
        <dbReference type="Proteomes" id="UP000007148"/>
    </source>
</evidence>
<dbReference type="AlphaFoldDB" id="G4TI10"/>
<keyword evidence="2" id="KW-1185">Reference proteome</keyword>
<dbReference type="InParanoid" id="G4TI10"/>
<dbReference type="OrthoDB" id="3265222at2759"/>
<evidence type="ECO:0008006" key="3">
    <source>
        <dbReference type="Google" id="ProtNLM"/>
    </source>
</evidence>
<proteinExistence type="predicted"/>
<organism evidence="1 2">
    <name type="scientific">Serendipita indica (strain DSM 11827)</name>
    <name type="common">Root endophyte fungus</name>
    <name type="synonym">Piriformospora indica</name>
    <dbReference type="NCBI Taxonomy" id="1109443"/>
    <lineage>
        <taxon>Eukaryota</taxon>
        <taxon>Fungi</taxon>
        <taxon>Dikarya</taxon>
        <taxon>Basidiomycota</taxon>
        <taxon>Agaricomycotina</taxon>
        <taxon>Agaricomycetes</taxon>
        <taxon>Sebacinales</taxon>
        <taxon>Serendipitaceae</taxon>
        <taxon>Serendipita</taxon>
    </lineage>
</organism>
<reference evidence="1 2" key="1">
    <citation type="journal article" date="2011" name="PLoS Pathog.">
        <title>Endophytic Life Strategies Decoded by Genome and Transcriptome Analyses of the Mutualistic Root Symbiont Piriformospora indica.</title>
        <authorList>
            <person name="Zuccaro A."/>
            <person name="Lahrmann U."/>
            <person name="Guldener U."/>
            <person name="Langen G."/>
            <person name="Pfiffi S."/>
            <person name="Biedenkopf D."/>
            <person name="Wong P."/>
            <person name="Samans B."/>
            <person name="Grimm C."/>
            <person name="Basiewicz M."/>
            <person name="Murat C."/>
            <person name="Martin F."/>
            <person name="Kogel K.H."/>
        </authorList>
    </citation>
    <scope>NUCLEOTIDE SEQUENCE [LARGE SCALE GENOMIC DNA]</scope>
    <source>
        <strain evidence="1 2">DSM 11827</strain>
    </source>
</reference>
<comment type="caution">
    <text evidence="1">The sequence shown here is derived from an EMBL/GenBank/DDBJ whole genome shotgun (WGS) entry which is preliminary data.</text>
</comment>
<accession>G4TI10</accession>
<dbReference type="HOGENOM" id="CLU_057380_0_0_1"/>